<dbReference type="PROSITE" id="PS50801">
    <property type="entry name" value="STAS"/>
    <property type="match status" value="1"/>
</dbReference>
<dbReference type="RefSeq" id="WP_133400330.1">
    <property type="nucleotide sequence ID" value="NZ_SMZX01000003.1"/>
</dbReference>
<evidence type="ECO:0000259" key="3">
    <source>
        <dbReference type="PROSITE" id="PS50801"/>
    </source>
</evidence>
<evidence type="ECO:0000256" key="2">
    <source>
        <dbReference type="RuleBase" id="RU003749"/>
    </source>
</evidence>
<dbReference type="PANTHER" id="PTHR33495:SF2">
    <property type="entry name" value="ANTI-SIGMA FACTOR ANTAGONIST TM_1081-RELATED"/>
    <property type="match status" value="1"/>
</dbReference>
<proteinExistence type="inferred from homology"/>
<dbReference type="InterPro" id="IPR036513">
    <property type="entry name" value="STAS_dom_sf"/>
</dbReference>
<comment type="similarity">
    <text evidence="1 2">Belongs to the anti-sigma-factor antagonist family.</text>
</comment>
<evidence type="ECO:0000313" key="5">
    <source>
        <dbReference type="Proteomes" id="UP000295633"/>
    </source>
</evidence>
<dbReference type="Proteomes" id="UP000295633">
    <property type="component" value="Unassembled WGS sequence"/>
</dbReference>
<dbReference type="InterPro" id="IPR002645">
    <property type="entry name" value="STAS_dom"/>
</dbReference>
<dbReference type="PANTHER" id="PTHR33495">
    <property type="entry name" value="ANTI-SIGMA FACTOR ANTAGONIST TM_1081-RELATED-RELATED"/>
    <property type="match status" value="1"/>
</dbReference>
<evidence type="ECO:0000256" key="1">
    <source>
        <dbReference type="ARBA" id="ARBA00009013"/>
    </source>
</evidence>
<dbReference type="AlphaFoldDB" id="A0A4R5YDM0"/>
<dbReference type="SUPFAM" id="SSF52091">
    <property type="entry name" value="SpoIIaa-like"/>
    <property type="match status" value="1"/>
</dbReference>
<dbReference type="Gene3D" id="3.30.750.24">
    <property type="entry name" value="STAS domain"/>
    <property type="match status" value="1"/>
</dbReference>
<dbReference type="Pfam" id="PF01740">
    <property type="entry name" value="STAS"/>
    <property type="match status" value="1"/>
</dbReference>
<dbReference type="EMBL" id="SMZX01000003">
    <property type="protein sequence ID" value="TDL42247.1"/>
    <property type="molecule type" value="Genomic_DNA"/>
</dbReference>
<protein>
    <recommendedName>
        <fullName evidence="2">Anti-sigma factor antagonist</fullName>
    </recommendedName>
</protein>
<organism evidence="4 5">
    <name type="scientific">Microbacterium oleivorans</name>
    <dbReference type="NCBI Taxonomy" id="273677"/>
    <lineage>
        <taxon>Bacteria</taxon>
        <taxon>Bacillati</taxon>
        <taxon>Actinomycetota</taxon>
        <taxon>Actinomycetes</taxon>
        <taxon>Micrococcales</taxon>
        <taxon>Microbacteriaceae</taxon>
        <taxon>Microbacterium</taxon>
    </lineage>
</organism>
<accession>A0A4R5YDM0</accession>
<dbReference type="InterPro" id="IPR003658">
    <property type="entry name" value="Anti-sigma_ant"/>
</dbReference>
<dbReference type="NCBIfam" id="TIGR00377">
    <property type="entry name" value="ant_ant_sig"/>
    <property type="match status" value="1"/>
</dbReference>
<dbReference type="GO" id="GO:0043856">
    <property type="term" value="F:anti-sigma factor antagonist activity"/>
    <property type="evidence" value="ECO:0007669"/>
    <property type="project" value="InterPro"/>
</dbReference>
<comment type="caution">
    <text evidence="4">The sequence shown here is derived from an EMBL/GenBank/DDBJ whole genome shotgun (WGS) entry which is preliminary data.</text>
</comment>
<reference evidence="4 5" key="1">
    <citation type="submission" date="2019-03" db="EMBL/GenBank/DDBJ databases">
        <title>Genome Sequencing and Assembly of Various Microbes Isolated from Partially Reclaimed Soil and Acid Mine Drainage (AMD) Site.</title>
        <authorList>
            <person name="Steinbock B."/>
            <person name="Bechtold R."/>
            <person name="Sevigny J.L."/>
            <person name="Thomas D."/>
            <person name="Cuthill L.R."/>
            <person name="Aveiro Johannsen E.J."/>
            <person name="Thomas K."/>
            <person name="Ghosh A."/>
        </authorList>
    </citation>
    <scope>NUCLEOTIDE SEQUENCE [LARGE SCALE GENOMIC DNA]</scope>
    <source>
        <strain evidence="4 5">F-B2</strain>
    </source>
</reference>
<dbReference type="CDD" id="cd07043">
    <property type="entry name" value="STAS_anti-anti-sigma_factors"/>
    <property type="match status" value="1"/>
</dbReference>
<name>A0A4R5YDM0_9MICO</name>
<evidence type="ECO:0000313" key="4">
    <source>
        <dbReference type="EMBL" id="TDL42247.1"/>
    </source>
</evidence>
<feature type="domain" description="STAS" evidence="3">
    <location>
        <begin position="1"/>
        <end position="110"/>
    </location>
</feature>
<sequence>MDITVTPANGYAVVSVVGRLTAPGVSRFRSAVDDAVSRAGARVVVDLARTEFIDSSGIGALIGGLKSARLADGDLRIAAVPEPVARVLKLTNLDRVLRAYPDAEAAFDGR</sequence>
<gene>
    <name evidence="4" type="ORF">E2R54_14825</name>
</gene>